<evidence type="ECO:0000313" key="1">
    <source>
        <dbReference type="EMBL" id="MCI42579.1"/>
    </source>
</evidence>
<protein>
    <submittedName>
        <fullName evidence="1">Sulfate transporter</fullName>
    </submittedName>
</protein>
<evidence type="ECO:0000313" key="2">
    <source>
        <dbReference type="Proteomes" id="UP000265520"/>
    </source>
</evidence>
<accession>A0A392S1P3</accession>
<feature type="non-terminal residue" evidence="1">
    <location>
        <position position="1"/>
    </location>
</feature>
<feature type="non-terminal residue" evidence="1">
    <location>
        <position position="113"/>
    </location>
</feature>
<sequence>VEVRVGGKKREKVGLEGEGVALKPLEVLKGTQRAKLVRTYTLHTDDQTWAAQGVVATIINGEAVPLVQQRVVYAGFNNLDIIPLGADKVFVRSLTTEDVMAIIDGAAQFFHHF</sequence>
<name>A0A392S1P3_9FABA</name>
<comment type="caution">
    <text evidence="1">The sequence shown here is derived from an EMBL/GenBank/DDBJ whole genome shotgun (WGS) entry which is preliminary data.</text>
</comment>
<dbReference type="EMBL" id="LXQA010306292">
    <property type="protein sequence ID" value="MCI42579.1"/>
    <property type="molecule type" value="Genomic_DNA"/>
</dbReference>
<keyword evidence="2" id="KW-1185">Reference proteome</keyword>
<proteinExistence type="predicted"/>
<reference evidence="1 2" key="1">
    <citation type="journal article" date="2018" name="Front. Plant Sci.">
        <title>Red Clover (Trifolium pratense) and Zigzag Clover (T. medium) - A Picture of Genomic Similarities and Differences.</title>
        <authorList>
            <person name="Dluhosova J."/>
            <person name="Istvanek J."/>
            <person name="Nedelnik J."/>
            <person name="Repkova J."/>
        </authorList>
    </citation>
    <scope>NUCLEOTIDE SEQUENCE [LARGE SCALE GENOMIC DNA]</scope>
    <source>
        <strain evidence="2">cv. 10/8</strain>
        <tissue evidence="1">Leaf</tissue>
    </source>
</reference>
<dbReference type="AlphaFoldDB" id="A0A392S1P3"/>
<organism evidence="1 2">
    <name type="scientific">Trifolium medium</name>
    <dbReference type="NCBI Taxonomy" id="97028"/>
    <lineage>
        <taxon>Eukaryota</taxon>
        <taxon>Viridiplantae</taxon>
        <taxon>Streptophyta</taxon>
        <taxon>Embryophyta</taxon>
        <taxon>Tracheophyta</taxon>
        <taxon>Spermatophyta</taxon>
        <taxon>Magnoliopsida</taxon>
        <taxon>eudicotyledons</taxon>
        <taxon>Gunneridae</taxon>
        <taxon>Pentapetalae</taxon>
        <taxon>rosids</taxon>
        <taxon>fabids</taxon>
        <taxon>Fabales</taxon>
        <taxon>Fabaceae</taxon>
        <taxon>Papilionoideae</taxon>
        <taxon>50 kb inversion clade</taxon>
        <taxon>NPAAA clade</taxon>
        <taxon>Hologalegina</taxon>
        <taxon>IRL clade</taxon>
        <taxon>Trifolieae</taxon>
        <taxon>Trifolium</taxon>
    </lineage>
</organism>
<dbReference type="Proteomes" id="UP000265520">
    <property type="component" value="Unassembled WGS sequence"/>
</dbReference>